<dbReference type="PROSITE" id="PS01330">
    <property type="entry name" value="PABS_1"/>
    <property type="match status" value="1"/>
</dbReference>
<organism evidence="5 6">
    <name type="scientific">Amphibalanus amphitrite</name>
    <name type="common">Striped barnacle</name>
    <name type="synonym">Balanus amphitrite</name>
    <dbReference type="NCBI Taxonomy" id="1232801"/>
    <lineage>
        <taxon>Eukaryota</taxon>
        <taxon>Metazoa</taxon>
        <taxon>Ecdysozoa</taxon>
        <taxon>Arthropoda</taxon>
        <taxon>Crustacea</taxon>
        <taxon>Multicrustacea</taxon>
        <taxon>Cirripedia</taxon>
        <taxon>Thoracica</taxon>
        <taxon>Thoracicalcarea</taxon>
        <taxon>Balanomorpha</taxon>
        <taxon>Balanoidea</taxon>
        <taxon>Balanidae</taxon>
        <taxon>Amphibalaninae</taxon>
        <taxon>Amphibalanus</taxon>
    </lineage>
</organism>
<comment type="caution">
    <text evidence="5">The sequence shown here is derived from an EMBL/GenBank/DDBJ whole genome shotgun (WGS) entry which is preliminary data.</text>
</comment>
<dbReference type="Pfam" id="PF01564">
    <property type="entry name" value="Spermine_synth"/>
    <property type="match status" value="1"/>
</dbReference>
<dbReference type="FunFam" id="3.40.50.150:FF:000197">
    <property type="entry name" value="spermine synthase isoform X2"/>
    <property type="match status" value="1"/>
</dbReference>
<dbReference type="Gene3D" id="3.40.50.150">
    <property type="entry name" value="Vaccinia Virus protein VP39"/>
    <property type="match status" value="1"/>
</dbReference>
<dbReference type="OrthoDB" id="5953636at2759"/>
<dbReference type="InterPro" id="IPR037163">
    <property type="entry name" value="Spermidine_synt_N_sf"/>
</dbReference>
<dbReference type="GO" id="GO:0016768">
    <property type="term" value="F:spermine synthase activity"/>
    <property type="evidence" value="ECO:0007669"/>
    <property type="project" value="InterPro"/>
</dbReference>
<evidence type="ECO:0000313" key="5">
    <source>
        <dbReference type="EMBL" id="KAF0309424.1"/>
    </source>
</evidence>
<dbReference type="Gene3D" id="2.30.140.10">
    <property type="entry name" value="Spermidine synthase, tetramerisation domain"/>
    <property type="match status" value="1"/>
</dbReference>
<dbReference type="PANTHER" id="PTHR46315">
    <property type="entry name" value="SPERMINE SYNTHASE"/>
    <property type="match status" value="1"/>
</dbReference>
<feature type="domain" description="PABS" evidence="4">
    <location>
        <begin position="124"/>
        <end position="361"/>
    </location>
</feature>
<dbReference type="InterPro" id="IPR001045">
    <property type="entry name" value="Spermi_synthase"/>
</dbReference>
<dbReference type="EMBL" id="VIIS01000404">
    <property type="protein sequence ID" value="KAF0309423.1"/>
    <property type="molecule type" value="Genomic_DNA"/>
</dbReference>
<keyword evidence="2 3" id="KW-0808">Transferase</keyword>
<dbReference type="PROSITE" id="PS51006">
    <property type="entry name" value="PABS_2"/>
    <property type="match status" value="1"/>
</dbReference>
<keyword evidence="6" id="KW-1185">Reference proteome</keyword>
<dbReference type="GO" id="GO:0006597">
    <property type="term" value="P:spermine biosynthetic process"/>
    <property type="evidence" value="ECO:0007669"/>
    <property type="project" value="InterPro"/>
</dbReference>
<dbReference type="SUPFAM" id="SSF53335">
    <property type="entry name" value="S-adenosyl-L-methionine-dependent methyltransferases"/>
    <property type="match status" value="1"/>
</dbReference>
<gene>
    <name evidence="5" type="primary">SMS_1</name>
    <name evidence="5" type="ORF">FJT64_019461</name>
</gene>
<dbReference type="InterPro" id="IPR015576">
    <property type="entry name" value="Spermine_synthase_animal"/>
</dbReference>
<evidence type="ECO:0000256" key="3">
    <source>
        <dbReference type="PROSITE-ProRule" id="PRU00354"/>
    </source>
</evidence>
<dbReference type="CDD" id="cd02440">
    <property type="entry name" value="AdoMet_MTases"/>
    <property type="match status" value="1"/>
</dbReference>
<evidence type="ECO:0000259" key="4">
    <source>
        <dbReference type="PROSITE" id="PS51006"/>
    </source>
</evidence>
<dbReference type="Pfam" id="PF17284">
    <property type="entry name" value="Spermine_synt_N"/>
    <property type="match status" value="1"/>
</dbReference>
<dbReference type="InterPro" id="IPR030374">
    <property type="entry name" value="PABS"/>
</dbReference>
<evidence type="ECO:0000256" key="2">
    <source>
        <dbReference type="ARBA" id="ARBA00022679"/>
    </source>
</evidence>
<evidence type="ECO:0000313" key="6">
    <source>
        <dbReference type="Proteomes" id="UP000440578"/>
    </source>
</evidence>
<reference evidence="5 6" key="1">
    <citation type="submission" date="2019-07" db="EMBL/GenBank/DDBJ databases">
        <title>Draft genome assembly of a fouling barnacle, Amphibalanus amphitrite (Darwin, 1854): The first reference genome for Thecostraca.</title>
        <authorList>
            <person name="Kim W."/>
        </authorList>
    </citation>
    <scope>NUCLEOTIDE SEQUENCE [LARGE SCALE GENOMIC DNA]</scope>
    <source>
        <strain evidence="5">SNU_AA5</strain>
        <tissue evidence="5">Soma without cirri and trophi</tissue>
    </source>
</reference>
<accession>A0A6A4X006</accession>
<name>A0A6A4X006_AMPAM</name>
<dbReference type="InterPro" id="IPR029063">
    <property type="entry name" value="SAM-dependent_MTases_sf"/>
</dbReference>
<dbReference type="InterPro" id="IPR030373">
    <property type="entry name" value="PABS_CS"/>
</dbReference>
<dbReference type="AlphaFoldDB" id="A0A6A4X006"/>
<protein>
    <submittedName>
        <fullName evidence="5">Spermine synthase</fullName>
    </submittedName>
</protein>
<dbReference type="Proteomes" id="UP000440578">
    <property type="component" value="Unassembled WGS sequence"/>
</dbReference>
<dbReference type="EMBL" id="VIIS01000404">
    <property type="protein sequence ID" value="KAF0309424.1"/>
    <property type="molecule type" value="Genomic_DNA"/>
</dbReference>
<sequence>MSFNTTLLDFSVAPEIITNPVASATLHQQVEEVVGAVVPGLTRLIEDLLPSGGFHMTYTAENETFVTFRGHRSGLVSVQIENYGETFLMENRAVVELEKRIRAKIGAHRGKAILPLKRGRDIDSYFYTSDERLLEYGVLETIFDEVTPYQHVQVVRTRDFGKILVLDGFHNMSEKDFIYTETLMGGENYEGKTALILGGGDGGLLCELLKQNPKFVTMVEIDEVVIRECRKHLRAICGDCLDKFDGDNYKIIVGDAFQYLKDSVQEGRTFDYIFYDLSDVPVSPRHDRDLWNMVKDVLQDSMSLLPAGGKYMSHVMGVNCPEALEEFERLVDELPAKTSRTSSSAYVPSFMETWVFYQVTKC</sequence>
<proteinExistence type="inferred from homology"/>
<dbReference type="InterPro" id="IPR035246">
    <property type="entry name" value="Spermidine_synt_N"/>
</dbReference>
<evidence type="ECO:0000256" key="1">
    <source>
        <dbReference type="ARBA" id="ARBA00007867"/>
    </source>
</evidence>
<dbReference type="PANTHER" id="PTHR46315:SF1">
    <property type="entry name" value="SPERMINE SYNTHASE"/>
    <property type="match status" value="1"/>
</dbReference>
<feature type="active site" description="Proton acceptor" evidence="3">
    <location>
        <position position="276"/>
    </location>
</feature>
<comment type="similarity">
    <text evidence="1">Belongs to the spermidine/spermine synthase family.</text>
</comment>
<keyword evidence="3" id="KW-0620">Polyamine biosynthesis</keyword>
<dbReference type="HAMAP" id="MF_00198">
    <property type="entry name" value="Spermidine_synth"/>
    <property type="match status" value="1"/>
</dbReference>